<protein>
    <submittedName>
        <fullName evidence="1">Uncharacterized protein</fullName>
    </submittedName>
</protein>
<name>A0A3M5BYV7_PSESS</name>
<comment type="caution">
    <text evidence="1">The sequence shown here is derived from an EMBL/GenBank/DDBJ whole genome shotgun (WGS) entry which is preliminary data.</text>
</comment>
<dbReference type="EMBL" id="RBSL01000055">
    <property type="protein sequence ID" value="RMS30710.1"/>
    <property type="molecule type" value="Genomic_DNA"/>
</dbReference>
<gene>
    <name evidence="1" type="ORF">ALP70_01079</name>
</gene>
<evidence type="ECO:0000313" key="2">
    <source>
        <dbReference type="Proteomes" id="UP000269801"/>
    </source>
</evidence>
<dbReference type="AlphaFoldDB" id="A0A3M5BYV7"/>
<dbReference type="Proteomes" id="UP000269801">
    <property type="component" value="Unassembled WGS sequence"/>
</dbReference>
<reference evidence="1 2" key="1">
    <citation type="submission" date="2018-08" db="EMBL/GenBank/DDBJ databases">
        <title>Recombination of ecologically and evolutionarily significant loci maintains genetic cohesion in the Pseudomonas syringae species complex.</title>
        <authorList>
            <person name="Dillon M."/>
            <person name="Thakur S."/>
            <person name="Almeida R.N.D."/>
            <person name="Weir B.S."/>
            <person name="Guttman D.S."/>
        </authorList>
    </citation>
    <scope>NUCLEOTIDE SEQUENCE [LARGE SCALE GENOMIC DNA]</scope>
    <source>
        <strain evidence="1 2">ICMP 13685</strain>
    </source>
</reference>
<accession>A0A3M5BYV7</accession>
<organism evidence="1 2">
    <name type="scientific">Pseudomonas savastanoi</name>
    <name type="common">Pseudomonas syringae pv. savastanoi</name>
    <dbReference type="NCBI Taxonomy" id="29438"/>
    <lineage>
        <taxon>Bacteria</taxon>
        <taxon>Pseudomonadati</taxon>
        <taxon>Pseudomonadota</taxon>
        <taxon>Gammaproteobacteria</taxon>
        <taxon>Pseudomonadales</taxon>
        <taxon>Pseudomonadaceae</taxon>
        <taxon>Pseudomonas</taxon>
    </lineage>
</organism>
<sequence length="318" mass="33487">MTMTEFKTPTAAQLATLASLSDADLMAPLTFDGAAPAPAPAPVPVERSGGVPEVPALDALLAQARKVQDISAAADLPARTARVTGVSAGETVSPIMRTTGGRLSEALRSAAGEHIKSADDLEYALRVFAAHALNSLLLNRRRDLAARERLAAETIHTDWQDRLRVAAVGELAAIDAAEHLSSEEFQFLLELIDTNRAGMAQNLAGAAVNVPALVQGRTQDWRVIADEWAGVCQSRGTVTFEGPGTATAGCSYSVEVQPGLGWVLSKYVGQAWVPVEACAIGQDRAIAERRRIARDCAHAARPVPVIGAGFADKLRGLV</sequence>
<evidence type="ECO:0000313" key="1">
    <source>
        <dbReference type="EMBL" id="RMS30710.1"/>
    </source>
</evidence>
<proteinExistence type="predicted"/>